<comment type="function">
    <text evidence="8">This protein is part of the stalk that links CF(0) to CF(1). It either transmits conformational changes from CF(0) to CF(1) or is implicated in proton conduction.</text>
</comment>
<evidence type="ECO:0000256" key="7">
    <source>
        <dbReference type="ARBA" id="ARBA00023310"/>
    </source>
</evidence>
<comment type="function">
    <text evidence="8">F(1)F(0) ATP synthase produces ATP from ADP in the presence of a proton or sodium gradient. F-type ATPases consist of two structural domains, F(1) containing the extramembraneous catalytic core and F(0) containing the membrane proton channel, linked together by a central stalk and a peripheral stalk. During catalysis, ATP synthesis in the catalytic domain of F(1) is coupled via a rotary mechanism of the central stalk subunits to proton translocation.</text>
</comment>
<evidence type="ECO:0000256" key="8">
    <source>
        <dbReference type="HAMAP-Rule" id="MF_01416"/>
    </source>
</evidence>
<organism evidence="9">
    <name type="scientific">Leptosiphonia brodiei</name>
    <dbReference type="NCBI Taxonomy" id="2608611"/>
    <lineage>
        <taxon>Eukaryota</taxon>
        <taxon>Rhodophyta</taxon>
        <taxon>Florideophyceae</taxon>
        <taxon>Rhodymeniophycidae</taxon>
        <taxon>Ceramiales</taxon>
        <taxon>Rhodomelaceae</taxon>
        <taxon>Polysiphonioideae</taxon>
        <taxon>Leptosiphonia</taxon>
    </lineage>
</organism>
<evidence type="ECO:0000313" key="9">
    <source>
        <dbReference type="EMBL" id="ARW62892.1"/>
    </source>
</evidence>
<evidence type="ECO:0000256" key="5">
    <source>
        <dbReference type="ARBA" id="ARBA00023065"/>
    </source>
</evidence>
<keyword evidence="4 8" id="KW-0375">Hydrogen ion transport</keyword>
<name>A0A1Z1MAI2_9FLOR</name>
<evidence type="ECO:0000256" key="6">
    <source>
        <dbReference type="ARBA" id="ARBA00023136"/>
    </source>
</evidence>
<reference evidence="9" key="1">
    <citation type="journal article" date="2017" name="J. Phycol.">
        <title>Analysis of chloroplast genomes and a supermatrix inform reclassification of the Rhodomelaceae (Rhodophyta).</title>
        <authorList>
            <person name="Diaz-Tapia P."/>
            <person name="Maggs C.A."/>
            <person name="West J.A."/>
            <person name="Verbruggen H."/>
        </authorList>
    </citation>
    <scope>NUCLEOTIDE SEQUENCE</scope>
    <source>
        <strain evidence="9">PD516</strain>
    </source>
</reference>
<keyword evidence="7 8" id="KW-0066">ATP synthesis</keyword>
<protein>
    <recommendedName>
        <fullName evidence="8">ATP synthase subunit delta, chloroplastic</fullName>
    </recommendedName>
    <alternativeName>
        <fullName evidence="8">ATP synthase F(1) sector subunit delta</fullName>
    </alternativeName>
    <alternativeName>
        <fullName evidence="8">F-type ATPase subunit delta</fullName>
    </alternativeName>
</protein>
<comment type="similarity">
    <text evidence="2 8">Belongs to the ATPase delta chain family.</text>
</comment>
<keyword evidence="9" id="KW-0150">Chloroplast</keyword>
<comment type="subcellular location">
    <subcellularLocation>
        <location evidence="1">Membrane</location>
    </subcellularLocation>
    <subcellularLocation>
        <location evidence="8">Plastid</location>
        <location evidence="8">Chloroplast thylakoid membrane</location>
        <topology evidence="8">Peripheral membrane protein</topology>
    </subcellularLocation>
</comment>
<comment type="subunit">
    <text evidence="8">F-type ATPases have 2 components, F(1) - the catalytic core - and F(0) - the membrane proton channel. F(1) has five subunits: alpha(3), beta(3), gamma(1), delta(1), epsilon(1). CF(0) has four main subunits: a(1), b(1), b'(1) and c(10-14). The alpha and beta chains form an alternating ring which encloses part of the gamma chain. F(1) is attached to F(0) by a central stalk formed by the gamma and epsilon chains, while a peripheral stalk is formed by the delta, b and b' chains.</text>
</comment>
<dbReference type="NCBIfam" id="TIGR01145">
    <property type="entry name" value="ATP_synt_delta"/>
    <property type="match status" value="1"/>
</dbReference>
<evidence type="ECO:0000256" key="3">
    <source>
        <dbReference type="ARBA" id="ARBA00022448"/>
    </source>
</evidence>
<dbReference type="Pfam" id="PF00213">
    <property type="entry name" value="OSCP"/>
    <property type="match status" value="1"/>
</dbReference>
<sequence>MSNQNFEEKVAMPYAEALVANAQSLALLGQYKDELSSILLILSQSKDLQSFLLNPLNNSLTKQEVLKQLFENQVQNFIMNFLLVLVERRRISCLKTIIEKYLEIAYSLESITIVELSSAVDLDEDQQLNLTNKIKILTGTKQIKLLTKSDPSLVAGFIIKIGSKVIDTSLAGKLKKMSSYLDSN</sequence>
<proteinExistence type="inferred from homology"/>
<dbReference type="HAMAP" id="MF_01416">
    <property type="entry name" value="ATP_synth_delta_bact"/>
    <property type="match status" value="1"/>
</dbReference>
<gene>
    <name evidence="8 9" type="primary">atpD</name>
</gene>
<keyword evidence="9" id="KW-0934">Plastid</keyword>
<dbReference type="GO" id="GO:0045259">
    <property type="term" value="C:proton-transporting ATP synthase complex"/>
    <property type="evidence" value="ECO:0007669"/>
    <property type="project" value="UniProtKB-KW"/>
</dbReference>
<dbReference type="GO" id="GO:0046933">
    <property type="term" value="F:proton-transporting ATP synthase activity, rotational mechanism"/>
    <property type="evidence" value="ECO:0007669"/>
    <property type="project" value="UniProtKB-UniRule"/>
</dbReference>
<dbReference type="InterPro" id="IPR000711">
    <property type="entry name" value="ATPase_OSCP/dsu"/>
</dbReference>
<dbReference type="InterPro" id="IPR026015">
    <property type="entry name" value="ATP_synth_OSCP/delta_N_sf"/>
</dbReference>
<dbReference type="GeneID" id="33356176"/>
<keyword evidence="3 8" id="KW-0813">Transport</keyword>
<keyword evidence="6 8" id="KW-0472">Membrane</keyword>
<evidence type="ECO:0000256" key="4">
    <source>
        <dbReference type="ARBA" id="ARBA00022781"/>
    </source>
</evidence>
<keyword evidence="8" id="KW-0793">Thylakoid</keyword>
<accession>A0A1Z1MAI2</accession>
<keyword evidence="8" id="KW-0139">CF(1)</keyword>
<dbReference type="Gene3D" id="1.10.520.20">
    <property type="entry name" value="N-terminal domain of the delta subunit of the F1F0-ATP synthase"/>
    <property type="match status" value="1"/>
</dbReference>
<dbReference type="PRINTS" id="PR00125">
    <property type="entry name" value="ATPASEDELTA"/>
</dbReference>
<geneLocation type="chloroplast" evidence="9"/>
<dbReference type="PANTHER" id="PTHR11910">
    <property type="entry name" value="ATP SYNTHASE DELTA CHAIN"/>
    <property type="match status" value="1"/>
</dbReference>
<dbReference type="EMBL" id="MF101425">
    <property type="protein sequence ID" value="ARW62892.1"/>
    <property type="molecule type" value="Genomic_DNA"/>
</dbReference>
<dbReference type="RefSeq" id="YP_009394330.1">
    <property type="nucleotide sequence ID" value="NC_035272.1"/>
</dbReference>
<evidence type="ECO:0000256" key="1">
    <source>
        <dbReference type="ARBA" id="ARBA00004370"/>
    </source>
</evidence>
<evidence type="ECO:0000256" key="2">
    <source>
        <dbReference type="ARBA" id="ARBA00007046"/>
    </source>
</evidence>
<keyword evidence="5 8" id="KW-0406">Ion transport</keyword>
<dbReference type="AlphaFoldDB" id="A0A1Z1MAI2"/>
<dbReference type="GO" id="GO:0009535">
    <property type="term" value="C:chloroplast thylakoid membrane"/>
    <property type="evidence" value="ECO:0007669"/>
    <property type="project" value="UniProtKB-SubCell"/>
</dbReference>
<dbReference type="SUPFAM" id="SSF47928">
    <property type="entry name" value="N-terminal domain of the delta subunit of the F1F0-ATP synthase"/>
    <property type="match status" value="1"/>
</dbReference>